<dbReference type="GO" id="GO:0006355">
    <property type="term" value="P:regulation of DNA-templated transcription"/>
    <property type="evidence" value="ECO:0007669"/>
    <property type="project" value="InterPro"/>
</dbReference>
<dbReference type="SUPFAM" id="SSF52172">
    <property type="entry name" value="CheY-like"/>
    <property type="match status" value="1"/>
</dbReference>
<dbReference type="PANTHER" id="PTHR48111:SF73">
    <property type="entry name" value="ALKALINE PHOSPHATASE SYNTHESIS TRANSCRIPTIONAL REGULATORY PROTEIN PHOP"/>
    <property type="match status" value="1"/>
</dbReference>
<comment type="caution">
    <text evidence="10">The sequence shown here is derived from an EMBL/GenBank/DDBJ whole genome shotgun (WGS) entry which is preliminary data.</text>
</comment>
<dbReference type="PROSITE" id="PS51755">
    <property type="entry name" value="OMPR_PHOB"/>
    <property type="match status" value="1"/>
</dbReference>
<keyword evidence="4 7" id="KW-0238">DNA-binding</keyword>
<dbReference type="Gene3D" id="3.40.50.2300">
    <property type="match status" value="1"/>
</dbReference>
<keyword evidence="2" id="KW-0902">Two-component regulatory system</keyword>
<dbReference type="GO" id="GO:0000156">
    <property type="term" value="F:phosphorelay response regulator activity"/>
    <property type="evidence" value="ECO:0007669"/>
    <property type="project" value="TreeGrafter"/>
</dbReference>
<reference evidence="10" key="2">
    <citation type="journal article" date="2021" name="PeerJ">
        <title>Extensive microbial diversity within the chicken gut microbiome revealed by metagenomics and culture.</title>
        <authorList>
            <person name="Gilroy R."/>
            <person name="Ravi A."/>
            <person name="Getino M."/>
            <person name="Pursley I."/>
            <person name="Horton D.L."/>
            <person name="Alikhan N.F."/>
            <person name="Baker D."/>
            <person name="Gharbi K."/>
            <person name="Hall N."/>
            <person name="Watson M."/>
            <person name="Adriaenssens E.M."/>
            <person name="Foster-Nyarko E."/>
            <person name="Jarju S."/>
            <person name="Secka A."/>
            <person name="Antonio M."/>
            <person name="Oren A."/>
            <person name="Chaudhuri R.R."/>
            <person name="La Ragione R."/>
            <person name="Hildebrand F."/>
            <person name="Pallen M.J."/>
        </authorList>
    </citation>
    <scope>NUCLEOTIDE SEQUENCE</scope>
    <source>
        <strain evidence="10">CHK165-10780</strain>
    </source>
</reference>
<dbReference type="InterPro" id="IPR036388">
    <property type="entry name" value="WH-like_DNA-bd_sf"/>
</dbReference>
<evidence type="ECO:0000256" key="1">
    <source>
        <dbReference type="ARBA" id="ARBA00022553"/>
    </source>
</evidence>
<feature type="domain" description="OmpR/PhoB-type" evidence="9">
    <location>
        <begin position="126"/>
        <end position="226"/>
    </location>
</feature>
<proteinExistence type="predicted"/>
<dbReference type="InterPro" id="IPR011006">
    <property type="entry name" value="CheY-like_superfamily"/>
</dbReference>
<dbReference type="GO" id="GO:0032993">
    <property type="term" value="C:protein-DNA complex"/>
    <property type="evidence" value="ECO:0007669"/>
    <property type="project" value="TreeGrafter"/>
</dbReference>
<dbReference type="Pfam" id="PF00072">
    <property type="entry name" value="Response_reg"/>
    <property type="match status" value="1"/>
</dbReference>
<feature type="domain" description="Response regulatory" evidence="8">
    <location>
        <begin position="2"/>
        <end position="115"/>
    </location>
</feature>
<evidence type="ECO:0000256" key="5">
    <source>
        <dbReference type="ARBA" id="ARBA00023163"/>
    </source>
</evidence>
<keyword evidence="1 6" id="KW-0597">Phosphoprotein</keyword>
<evidence type="ECO:0000313" key="10">
    <source>
        <dbReference type="EMBL" id="HIQ65139.1"/>
    </source>
</evidence>
<dbReference type="InterPro" id="IPR001789">
    <property type="entry name" value="Sig_transdc_resp-reg_receiver"/>
</dbReference>
<dbReference type="Proteomes" id="UP000886725">
    <property type="component" value="Unassembled WGS sequence"/>
</dbReference>
<evidence type="ECO:0000256" key="6">
    <source>
        <dbReference type="PROSITE-ProRule" id="PRU00169"/>
    </source>
</evidence>
<evidence type="ECO:0000313" key="11">
    <source>
        <dbReference type="Proteomes" id="UP000886725"/>
    </source>
</evidence>
<dbReference type="Gene3D" id="1.10.10.10">
    <property type="entry name" value="Winged helix-like DNA-binding domain superfamily/Winged helix DNA-binding domain"/>
    <property type="match status" value="1"/>
</dbReference>
<dbReference type="AlphaFoldDB" id="A0A9D0Z0D6"/>
<dbReference type="InterPro" id="IPR001867">
    <property type="entry name" value="OmpR/PhoB-type_DNA-bd"/>
</dbReference>
<name>A0A9D0Z0D6_9FIRM</name>
<dbReference type="CDD" id="cd00383">
    <property type="entry name" value="trans_reg_C"/>
    <property type="match status" value="1"/>
</dbReference>
<reference evidence="10" key="1">
    <citation type="submission" date="2020-10" db="EMBL/GenBank/DDBJ databases">
        <authorList>
            <person name="Gilroy R."/>
        </authorList>
    </citation>
    <scope>NUCLEOTIDE SEQUENCE</scope>
    <source>
        <strain evidence="10">CHK165-10780</strain>
    </source>
</reference>
<dbReference type="CDD" id="cd17574">
    <property type="entry name" value="REC_OmpR"/>
    <property type="match status" value="1"/>
</dbReference>
<protein>
    <submittedName>
        <fullName evidence="10">Response regulator transcription factor</fullName>
    </submittedName>
</protein>
<evidence type="ECO:0000259" key="8">
    <source>
        <dbReference type="PROSITE" id="PS50110"/>
    </source>
</evidence>
<gene>
    <name evidence="10" type="ORF">IAC85_05310</name>
</gene>
<evidence type="ECO:0000256" key="4">
    <source>
        <dbReference type="ARBA" id="ARBA00023125"/>
    </source>
</evidence>
<dbReference type="SMART" id="SM00448">
    <property type="entry name" value="REC"/>
    <property type="match status" value="1"/>
</dbReference>
<accession>A0A9D0Z0D6</accession>
<organism evidence="10 11">
    <name type="scientific">Candidatus Faecenecus gallistercoris</name>
    <dbReference type="NCBI Taxonomy" id="2840793"/>
    <lineage>
        <taxon>Bacteria</taxon>
        <taxon>Bacillati</taxon>
        <taxon>Bacillota</taxon>
        <taxon>Bacillota incertae sedis</taxon>
        <taxon>Candidatus Faecenecus</taxon>
    </lineage>
</organism>
<dbReference type="PANTHER" id="PTHR48111">
    <property type="entry name" value="REGULATOR OF RPOS"/>
    <property type="match status" value="1"/>
</dbReference>
<dbReference type="Pfam" id="PF00486">
    <property type="entry name" value="Trans_reg_C"/>
    <property type="match status" value="1"/>
</dbReference>
<dbReference type="GO" id="GO:0000976">
    <property type="term" value="F:transcription cis-regulatory region binding"/>
    <property type="evidence" value="ECO:0007669"/>
    <property type="project" value="TreeGrafter"/>
</dbReference>
<dbReference type="EMBL" id="DVFU01000103">
    <property type="protein sequence ID" value="HIQ65139.1"/>
    <property type="molecule type" value="Genomic_DNA"/>
</dbReference>
<evidence type="ECO:0000256" key="3">
    <source>
        <dbReference type="ARBA" id="ARBA00023015"/>
    </source>
</evidence>
<dbReference type="GO" id="GO:0005829">
    <property type="term" value="C:cytosol"/>
    <property type="evidence" value="ECO:0007669"/>
    <property type="project" value="TreeGrafter"/>
</dbReference>
<dbReference type="PROSITE" id="PS50110">
    <property type="entry name" value="RESPONSE_REGULATORY"/>
    <property type="match status" value="1"/>
</dbReference>
<dbReference type="InterPro" id="IPR039420">
    <property type="entry name" value="WalR-like"/>
</dbReference>
<evidence type="ECO:0000256" key="2">
    <source>
        <dbReference type="ARBA" id="ARBA00023012"/>
    </source>
</evidence>
<feature type="modified residue" description="4-aspartylphosphate" evidence="6">
    <location>
        <position position="51"/>
    </location>
</feature>
<dbReference type="SMART" id="SM00862">
    <property type="entry name" value="Trans_reg_C"/>
    <property type="match status" value="1"/>
</dbReference>
<dbReference type="FunFam" id="1.10.10.10:FF:000018">
    <property type="entry name" value="DNA-binding response regulator ResD"/>
    <property type="match status" value="1"/>
</dbReference>
<sequence>MNLALVEDDESIRLGLKYYLEDEGFSLTSYKDAESFLESIPKNHYDLLLLDINLPGMSGFEALPKIKEKDDIPVIFLTANDLEVSTVMGLDMGADDYITKPFKAKELVSRIKSVLRRTSTSCSLGQSTIKIQNITIDTTKMKVLKDGKDVFLTALEYKILLILALNPTTVFTREKILSNIWDVNEEYVNDNALTVYVRRIREKIEDDPQNPKIIVTVRGIGYKLGNRYE</sequence>
<dbReference type="Gene3D" id="6.10.250.690">
    <property type="match status" value="1"/>
</dbReference>
<evidence type="ECO:0000256" key="7">
    <source>
        <dbReference type="PROSITE-ProRule" id="PRU01091"/>
    </source>
</evidence>
<evidence type="ECO:0000259" key="9">
    <source>
        <dbReference type="PROSITE" id="PS51755"/>
    </source>
</evidence>
<feature type="DNA-binding region" description="OmpR/PhoB-type" evidence="7">
    <location>
        <begin position="126"/>
        <end position="226"/>
    </location>
</feature>
<keyword evidence="5" id="KW-0804">Transcription</keyword>
<keyword evidence="3" id="KW-0805">Transcription regulation</keyword>